<accession>A0A2T3AKA9</accession>
<sequence length="153" mass="16387">MLGPVDPAGLCWCCSTVGRVAGTPAAFMYHPERRMTPAVDSFSRAAPLYPVLSSYLPAQTACGSSVQSLSCRKRKSRLPRSSLQSSASAYVTRSSRLGLIVASPMFLPLASHQPARASEWVVAHASPRSWKTSGFEVDQCGAILGSQWSIDVL</sequence>
<keyword evidence="2" id="KW-1185">Reference proteome</keyword>
<dbReference type="Proteomes" id="UP000241462">
    <property type="component" value="Unassembled WGS sequence"/>
</dbReference>
<dbReference type="AlphaFoldDB" id="A0A2T3AKA9"/>
<proteinExistence type="predicted"/>
<organism evidence="1 2">
    <name type="scientific">Coniella lustricola</name>
    <dbReference type="NCBI Taxonomy" id="2025994"/>
    <lineage>
        <taxon>Eukaryota</taxon>
        <taxon>Fungi</taxon>
        <taxon>Dikarya</taxon>
        <taxon>Ascomycota</taxon>
        <taxon>Pezizomycotina</taxon>
        <taxon>Sordariomycetes</taxon>
        <taxon>Sordariomycetidae</taxon>
        <taxon>Diaporthales</taxon>
        <taxon>Schizoparmaceae</taxon>
        <taxon>Coniella</taxon>
    </lineage>
</organism>
<dbReference type="InParanoid" id="A0A2T3AKA9"/>
<name>A0A2T3AKA9_9PEZI</name>
<reference evidence="1 2" key="1">
    <citation type="journal article" date="2018" name="Mycol. Prog.">
        <title>Coniella lustricola, a new species from submerged detritus.</title>
        <authorList>
            <person name="Raudabaugh D.B."/>
            <person name="Iturriaga T."/>
            <person name="Carver A."/>
            <person name="Mondo S."/>
            <person name="Pangilinan J."/>
            <person name="Lipzen A."/>
            <person name="He G."/>
            <person name="Amirebrahimi M."/>
            <person name="Grigoriev I.V."/>
            <person name="Miller A.N."/>
        </authorList>
    </citation>
    <scope>NUCLEOTIDE SEQUENCE [LARGE SCALE GENOMIC DNA]</scope>
    <source>
        <strain evidence="1 2">B22-T-1</strain>
    </source>
</reference>
<protein>
    <submittedName>
        <fullName evidence="1">Uncharacterized protein</fullName>
    </submittedName>
</protein>
<evidence type="ECO:0000313" key="1">
    <source>
        <dbReference type="EMBL" id="PSS00954.1"/>
    </source>
</evidence>
<dbReference type="EMBL" id="KZ678380">
    <property type="protein sequence ID" value="PSS00954.1"/>
    <property type="molecule type" value="Genomic_DNA"/>
</dbReference>
<gene>
    <name evidence="1" type="ORF">BD289DRAFT_423031</name>
</gene>
<evidence type="ECO:0000313" key="2">
    <source>
        <dbReference type="Proteomes" id="UP000241462"/>
    </source>
</evidence>